<dbReference type="FunFam" id="1.10.10.10:FF:000279">
    <property type="entry name" value="Transcriptional regulator, ArsR family"/>
    <property type="match status" value="1"/>
</dbReference>
<dbReference type="NCBIfam" id="NF007528">
    <property type="entry name" value="PRK10141.1"/>
    <property type="match status" value="1"/>
</dbReference>
<accession>B0TVR0</accession>
<dbReference type="PANTHER" id="PTHR33154">
    <property type="entry name" value="TRANSCRIPTIONAL REGULATOR, ARSR FAMILY"/>
    <property type="match status" value="1"/>
</dbReference>
<proteinExistence type="predicted"/>
<dbReference type="GO" id="GO:0003700">
    <property type="term" value="F:DNA-binding transcription factor activity"/>
    <property type="evidence" value="ECO:0007669"/>
    <property type="project" value="InterPro"/>
</dbReference>
<dbReference type="InterPro" id="IPR011991">
    <property type="entry name" value="ArsR-like_HTH"/>
</dbReference>
<sequence>MYGVSCITVYREMMMTPLLFFKALADDTRLRSLLLIQAETELCVCELMTALDEIQPKISRHLAQLRKLGLLVDRRQGQWIFYCINPELPSWASEILQTLAKEQAELIGSNLTNLMRMGDRPERVKNCC</sequence>
<dbReference type="GO" id="GO:0003677">
    <property type="term" value="F:DNA binding"/>
    <property type="evidence" value="ECO:0007669"/>
    <property type="project" value="UniProtKB-KW"/>
</dbReference>
<keyword evidence="1" id="KW-0059">Arsenical resistance</keyword>
<dbReference type="KEGG" id="shl:Shal_3823"/>
<dbReference type="eggNOG" id="COG0640">
    <property type="taxonomic scope" value="Bacteria"/>
</dbReference>
<evidence type="ECO:0000256" key="4">
    <source>
        <dbReference type="ARBA" id="ARBA00023163"/>
    </source>
</evidence>
<dbReference type="PRINTS" id="PR00778">
    <property type="entry name" value="HTHARSR"/>
</dbReference>
<dbReference type="InterPro" id="IPR051081">
    <property type="entry name" value="HTH_MetalResp_TranReg"/>
</dbReference>
<dbReference type="SMART" id="SM00418">
    <property type="entry name" value="HTH_ARSR"/>
    <property type="match status" value="1"/>
</dbReference>
<name>B0TVR0_SHEHH</name>
<dbReference type="HOGENOM" id="CLU_097806_3_1_6"/>
<evidence type="ECO:0000256" key="2">
    <source>
        <dbReference type="ARBA" id="ARBA00023015"/>
    </source>
</evidence>
<evidence type="ECO:0000313" key="6">
    <source>
        <dbReference type="EMBL" id="ABZ78363.1"/>
    </source>
</evidence>
<dbReference type="InterPro" id="IPR036390">
    <property type="entry name" value="WH_DNA-bd_sf"/>
</dbReference>
<dbReference type="NCBIfam" id="NF033788">
    <property type="entry name" value="HTH_metalloreg"/>
    <property type="match status" value="1"/>
</dbReference>
<dbReference type="PANTHER" id="PTHR33154:SF18">
    <property type="entry name" value="ARSENICAL RESISTANCE OPERON REPRESSOR"/>
    <property type="match status" value="1"/>
</dbReference>
<dbReference type="AlphaFoldDB" id="B0TVR0"/>
<dbReference type="EMBL" id="CP000931">
    <property type="protein sequence ID" value="ABZ78363.1"/>
    <property type="molecule type" value="Genomic_DNA"/>
</dbReference>
<protein>
    <submittedName>
        <fullName evidence="6">Transcriptional regulator, ArsR family</fullName>
    </submittedName>
</protein>
<reference evidence="6" key="1">
    <citation type="submission" date="2008-01" db="EMBL/GenBank/DDBJ databases">
        <title>Complete sequence of Shewanella halifaxensis HAW-EB4.</title>
        <authorList>
            <consortium name="US DOE Joint Genome Institute"/>
            <person name="Copeland A."/>
            <person name="Lucas S."/>
            <person name="Lapidus A."/>
            <person name="Glavina del Rio T."/>
            <person name="Dalin E."/>
            <person name="Tice H."/>
            <person name="Bruce D."/>
            <person name="Goodwin L."/>
            <person name="Pitluck S."/>
            <person name="Sims D."/>
            <person name="Brettin T."/>
            <person name="Detter J.C."/>
            <person name="Han C."/>
            <person name="Kuske C.R."/>
            <person name="Schmutz J."/>
            <person name="Larimer F."/>
            <person name="Land M."/>
            <person name="Hauser L."/>
            <person name="Kyrpides N."/>
            <person name="Kim E."/>
            <person name="Zhao J.-S."/>
            <person name="Richardson P."/>
        </authorList>
    </citation>
    <scope>NUCLEOTIDE SEQUENCE [LARGE SCALE GENOMIC DNA]</scope>
    <source>
        <strain evidence="6">HAW-EB4</strain>
    </source>
</reference>
<dbReference type="Gene3D" id="1.10.10.10">
    <property type="entry name" value="Winged helix-like DNA-binding domain superfamily/Winged helix DNA-binding domain"/>
    <property type="match status" value="1"/>
</dbReference>
<dbReference type="STRING" id="458817.Shal_3823"/>
<keyword evidence="7" id="KW-1185">Reference proteome</keyword>
<keyword evidence="2" id="KW-0805">Transcription regulation</keyword>
<organism evidence="6 7">
    <name type="scientific">Shewanella halifaxensis (strain HAW-EB4)</name>
    <dbReference type="NCBI Taxonomy" id="458817"/>
    <lineage>
        <taxon>Bacteria</taxon>
        <taxon>Pseudomonadati</taxon>
        <taxon>Pseudomonadota</taxon>
        <taxon>Gammaproteobacteria</taxon>
        <taxon>Alteromonadales</taxon>
        <taxon>Shewanellaceae</taxon>
        <taxon>Shewanella</taxon>
    </lineage>
</organism>
<dbReference type="PROSITE" id="PS50987">
    <property type="entry name" value="HTH_ARSR_2"/>
    <property type="match status" value="1"/>
</dbReference>
<evidence type="ECO:0000259" key="5">
    <source>
        <dbReference type="PROSITE" id="PS50987"/>
    </source>
</evidence>
<evidence type="ECO:0000256" key="3">
    <source>
        <dbReference type="ARBA" id="ARBA00023125"/>
    </source>
</evidence>
<dbReference type="GO" id="GO:0046685">
    <property type="term" value="P:response to arsenic-containing substance"/>
    <property type="evidence" value="ECO:0007669"/>
    <property type="project" value="UniProtKB-KW"/>
</dbReference>
<dbReference type="Pfam" id="PF01022">
    <property type="entry name" value="HTH_5"/>
    <property type="match status" value="1"/>
</dbReference>
<evidence type="ECO:0000313" key="7">
    <source>
        <dbReference type="Proteomes" id="UP000001317"/>
    </source>
</evidence>
<feature type="domain" description="HTH arsR-type" evidence="5">
    <location>
        <begin position="9"/>
        <end position="103"/>
    </location>
</feature>
<dbReference type="CDD" id="cd00090">
    <property type="entry name" value="HTH_ARSR"/>
    <property type="match status" value="1"/>
</dbReference>
<dbReference type="InterPro" id="IPR036388">
    <property type="entry name" value="WH-like_DNA-bd_sf"/>
</dbReference>
<keyword evidence="4" id="KW-0804">Transcription</keyword>
<evidence type="ECO:0000256" key="1">
    <source>
        <dbReference type="ARBA" id="ARBA00022849"/>
    </source>
</evidence>
<dbReference type="Proteomes" id="UP000001317">
    <property type="component" value="Chromosome"/>
</dbReference>
<dbReference type="SUPFAM" id="SSF46785">
    <property type="entry name" value="Winged helix' DNA-binding domain"/>
    <property type="match status" value="1"/>
</dbReference>
<gene>
    <name evidence="6" type="ordered locus">Shal_3823</name>
</gene>
<dbReference type="InterPro" id="IPR001845">
    <property type="entry name" value="HTH_ArsR_DNA-bd_dom"/>
</dbReference>
<keyword evidence="3" id="KW-0238">DNA-binding</keyword>